<comment type="caution">
    <text evidence="2">The sequence shown here is derived from an EMBL/GenBank/DDBJ whole genome shotgun (WGS) entry which is preliminary data.</text>
</comment>
<dbReference type="EMBL" id="WIXE01002160">
    <property type="protein sequence ID" value="KAK5985061.1"/>
    <property type="molecule type" value="Genomic_DNA"/>
</dbReference>
<dbReference type="Proteomes" id="UP001331761">
    <property type="component" value="Unassembled WGS sequence"/>
</dbReference>
<dbReference type="InterPro" id="IPR035899">
    <property type="entry name" value="DBL_dom_sf"/>
</dbReference>
<accession>A0AAN8FSI0</accession>
<sequence length="112" mass="12565">MFALLLIPKSPRCRHSSLSSLSSSRRSALLSSGGSLSHIDRIAIELFDTEKAYVDDLYAVIQGYLNFLVDHRDELGVTLDDISSLFGCIERIYAFNRKLLQQLDLADLDCVK</sequence>
<dbReference type="GO" id="GO:0031267">
    <property type="term" value="F:small GTPase binding"/>
    <property type="evidence" value="ECO:0007669"/>
    <property type="project" value="TreeGrafter"/>
</dbReference>
<feature type="domain" description="DH" evidence="1">
    <location>
        <begin position="38"/>
        <end position="112"/>
    </location>
</feature>
<dbReference type="InterPro" id="IPR000219">
    <property type="entry name" value="DH_dom"/>
</dbReference>
<gene>
    <name evidence="2" type="ORF">GCK32_020528</name>
</gene>
<dbReference type="SUPFAM" id="SSF48065">
    <property type="entry name" value="DBL homology domain (DH-domain)"/>
    <property type="match status" value="1"/>
</dbReference>
<protein>
    <submittedName>
        <fullName evidence="2">DH domain-containing protein</fullName>
    </submittedName>
</protein>
<dbReference type="AlphaFoldDB" id="A0AAN8FSI0"/>
<evidence type="ECO:0000313" key="2">
    <source>
        <dbReference type="EMBL" id="KAK5985061.1"/>
    </source>
</evidence>
<reference evidence="2 3" key="1">
    <citation type="submission" date="2019-10" db="EMBL/GenBank/DDBJ databases">
        <title>Assembly and Annotation for the nematode Trichostrongylus colubriformis.</title>
        <authorList>
            <person name="Martin J."/>
        </authorList>
    </citation>
    <scope>NUCLEOTIDE SEQUENCE [LARGE SCALE GENOMIC DNA]</scope>
    <source>
        <strain evidence="2">G859</strain>
        <tissue evidence="2">Whole worm</tissue>
    </source>
</reference>
<dbReference type="Pfam" id="PF00621">
    <property type="entry name" value="RhoGEF"/>
    <property type="match status" value="1"/>
</dbReference>
<proteinExistence type="predicted"/>
<keyword evidence="3" id="KW-1185">Reference proteome</keyword>
<evidence type="ECO:0000313" key="3">
    <source>
        <dbReference type="Proteomes" id="UP001331761"/>
    </source>
</evidence>
<dbReference type="PROSITE" id="PS50010">
    <property type="entry name" value="DH_2"/>
    <property type="match status" value="1"/>
</dbReference>
<name>A0AAN8FSI0_TRICO</name>
<evidence type="ECO:0000259" key="1">
    <source>
        <dbReference type="PROSITE" id="PS50010"/>
    </source>
</evidence>
<dbReference type="Gene3D" id="1.20.900.10">
    <property type="entry name" value="Dbl homology (DH) domain"/>
    <property type="match status" value="1"/>
</dbReference>
<feature type="non-terminal residue" evidence="2">
    <location>
        <position position="112"/>
    </location>
</feature>
<organism evidence="2 3">
    <name type="scientific">Trichostrongylus colubriformis</name>
    <name type="common">Black scour worm</name>
    <dbReference type="NCBI Taxonomy" id="6319"/>
    <lineage>
        <taxon>Eukaryota</taxon>
        <taxon>Metazoa</taxon>
        <taxon>Ecdysozoa</taxon>
        <taxon>Nematoda</taxon>
        <taxon>Chromadorea</taxon>
        <taxon>Rhabditida</taxon>
        <taxon>Rhabditina</taxon>
        <taxon>Rhabditomorpha</taxon>
        <taxon>Strongyloidea</taxon>
        <taxon>Trichostrongylidae</taxon>
        <taxon>Trichostrongylus</taxon>
    </lineage>
</organism>
<dbReference type="PANTHER" id="PTHR45924:SF2">
    <property type="entry name" value="FI17866P1"/>
    <property type="match status" value="1"/>
</dbReference>
<dbReference type="PANTHER" id="PTHR45924">
    <property type="entry name" value="FI17866P1"/>
    <property type="match status" value="1"/>
</dbReference>
<dbReference type="GO" id="GO:0005085">
    <property type="term" value="F:guanyl-nucleotide exchange factor activity"/>
    <property type="evidence" value="ECO:0007669"/>
    <property type="project" value="InterPro"/>
</dbReference>